<name>A0A1F7H0Y2_9BACT</name>
<evidence type="ECO:0000256" key="7">
    <source>
        <dbReference type="SAM" id="Phobius"/>
    </source>
</evidence>
<evidence type="ECO:0000313" key="11">
    <source>
        <dbReference type="EMBL" id="OGK24392.1"/>
    </source>
</evidence>
<feature type="transmembrane region" description="Helical" evidence="7">
    <location>
        <begin position="155"/>
        <end position="175"/>
    </location>
</feature>
<feature type="transmembrane region" description="Helical" evidence="7">
    <location>
        <begin position="128"/>
        <end position="149"/>
    </location>
</feature>
<feature type="transmembrane region" description="Helical" evidence="7">
    <location>
        <begin position="12"/>
        <end position="34"/>
    </location>
</feature>
<evidence type="ECO:0008006" key="13">
    <source>
        <dbReference type="Google" id="ProtNLM"/>
    </source>
</evidence>
<comment type="similarity">
    <text evidence="2">Belongs to the MscS (TC 1.A.23) family.</text>
</comment>
<dbReference type="SUPFAM" id="SSF50182">
    <property type="entry name" value="Sm-like ribonucleoproteins"/>
    <property type="match status" value="1"/>
</dbReference>
<dbReference type="PANTHER" id="PTHR30221">
    <property type="entry name" value="SMALL-CONDUCTANCE MECHANOSENSITIVE CHANNEL"/>
    <property type="match status" value="1"/>
</dbReference>
<evidence type="ECO:0000256" key="4">
    <source>
        <dbReference type="ARBA" id="ARBA00022692"/>
    </source>
</evidence>
<organism evidence="11 12">
    <name type="scientific">Candidatus Roizmanbacteria bacterium RIFCSPHIGHO2_02_FULL_37_24</name>
    <dbReference type="NCBI Taxonomy" id="1802037"/>
    <lineage>
        <taxon>Bacteria</taxon>
        <taxon>Candidatus Roizmaniibacteriota</taxon>
    </lineage>
</organism>
<keyword evidence="3" id="KW-1003">Cell membrane</keyword>
<evidence type="ECO:0000259" key="10">
    <source>
        <dbReference type="Pfam" id="PF21088"/>
    </source>
</evidence>
<dbReference type="InterPro" id="IPR049142">
    <property type="entry name" value="MS_channel_1st"/>
</dbReference>
<dbReference type="Pfam" id="PF21082">
    <property type="entry name" value="MS_channel_3rd"/>
    <property type="match status" value="1"/>
</dbReference>
<feature type="transmembrane region" description="Helical" evidence="7">
    <location>
        <begin position="55"/>
        <end position="75"/>
    </location>
</feature>
<comment type="caution">
    <text evidence="11">The sequence shown here is derived from an EMBL/GenBank/DDBJ whole genome shotgun (WGS) entry which is preliminary data.</text>
</comment>
<feature type="domain" description="Mechanosensitive ion channel MscS" evidence="8">
    <location>
        <begin position="173"/>
        <end position="239"/>
    </location>
</feature>
<dbReference type="InterPro" id="IPR023408">
    <property type="entry name" value="MscS_beta-dom_sf"/>
</dbReference>
<comment type="subcellular location">
    <subcellularLocation>
        <location evidence="1">Cell membrane</location>
        <topology evidence="1">Multi-pass membrane protein</topology>
    </subcellularLocation>
</comment>
<evidence type="ECO:0000256" key="2">
    <source>
        <dbReference type="ARBA" id="ARBA00008017"/>
    </source>
</evidence>
<feature type="domain" description="Mechanosensitive ion channel MscS C-terminal" evidence="9">
    <location>
        <begin position="248"/>
        <end position="331"/>
    </location>
</feature>
<dbReference type="Gene3D" id="3.30.70.100">
    <property type="match status" value="1"/>
</dbReference>
<evidence type="ECO:0000256" key="6">
    <source>
        <dbReference type="ARBA" id="ARBA00023136"/>
    </source>
</evidence>
<dbReference type="InterPro" id="IPR045275">
    <property type="entry name" value="MscS_archaea/bacteria_type"/>
</dbReference>
<feature type="domain" description="Mechanosensitive ion channel transmembrane helices 2/3" evidence="10">
    <location>
        <begin position="131"/>
        <end position="172"/>
    </location>
</feature>
<evidence type="ECO:0000259" key="9">
    <source>
        <dbReference type="Pfam" id="PF21082"/>
    </source>
</evidence>
<proteinExistence type="inferred from homology"/>
<accession>A0A1F7H0Y2</accession>
<dbReference type="Pfam" id="PF21088">
    <property type="entry name" value="MS_channel_1st"/>
    <property type="match status" value="1"/>
</dbReference>
<protein>
    <recommendedName>
        <fullName evidence="13">Mechanosensitive ion channel protein MscS</fullName>
    </recommendedName>
</protein>
<keyword evidence="6 7" id="KW-0472">Membrane</keyword>
<dbReference type="Pfam" id="PF00924">
    <property type="entry name" value="MS_channel_2nd"/>
    <property type="match status" value="1"/>
</dbReference>
<dbReference type="InterPro" id="IPR006685">
    <property type="entry name" value="MscS_channel_2nd"/>
</dbReference>
<keyword evidence="4 7" id="KW-0812">Transmembrane</keyword>
<evidence type="ECO:0000256" key="5">
    <source>
        <dbReference type="ARBA" id="ARBA00022989"/>
    </source>
</evidence>
<dbReference type="InterPro" id="IPR011066">
    <property type="entry name" value="MscS_channel_C_sf"/>
</dbReference>
<sequence>MEYFFNNPFIVIILIGLWFLILLWFVNTIFTTLIKSLTAKTKNHIDDILLPIVKKLLLVLIVTTGIYSILLRFDFSAVFLNEIYRGYLFAIVIFVALASIRISKILFLEFNRTSAVNKEGEIHSAIPLVNNVLTIGIIALFGLVVLRIYEIDITPAIASAGIVGVALAFAAKDLVANLFGGISVFFDKPYQIGDYVIINEHYRGEVIEIGTRSTKIKTRDNILVTVPNSVMVTNAVINETGFEPSLRVRIPIQIAYKSNLEKVEKIIISTVKTHREILHDPAPIVRYRQFADSGINLEVLVVIAHPADRGRIVHELIKLIFNEFQKKDIDIPYPQRDVRLYKAK</sequence>
<gene>
    <name evidence="11" type="ORF">A3C24_04510</name>
</gene>
<dbReference type="Proteomes" id="UP000177159">
    <property type="component" value="Unassembled WGS sequence"/>
</dbReference>
<dbReference type="InterPro" id="IPR049278">
    <property type="entry name" value="MS_channel_C"/>
</dbReference>
<dbReference type="SUPFAM" id="SSF82689">
    <property type="entry name" value="Mechanosensitive channel protein MscS (YggB), C-terminal domain"/>
    <property type="match status" value="1"/>
</dbReference>
<dbReference type="Gene3D" id="2.30.30.60">
    <property type="match status" value="1"/>
</dbReference>
<dbReference type="InterPro" id="IPR011014">
    <property type="entry name" value="MscS_channel_TM-2"/>
</dbReference>
<keyword evidence="5 7" id="KW-1133">Transmembrane helix</keyword>
<reference evidence="11 12" key="1">
    <citation type="journal article" date="2016" name="Nat. Commun.">
        <title>Thousands of microbial genomes shed light on interconnected biogeochemical processes in an aquifer system.</title>
        <authorList>
            <person name="Anantharaman K."/>
            <person name="Brown C.T."/>
            <person name="Hug L.A."/>
            <person name="Sharon I."/>
            <person name="Castelle C.J."/>
            <person name="Probst A.J."/>
            <person name="Thomas B.C."/>
            <person name="Singh A."/>
            <person name="Wilkins M.J."/>
            <person name="Karaoz U."/>
            <person name="Brodie E.L."/>
            <person name="Williams K.H."/>
            <person name="Hubbard S.S."/>
            <person name="Banfield J.F."/>
        </authorList>
    </citation>
    <scope>NUCLEOTIDE SEQUENCE [LARGE SCALE GENOMIC DNA]</scope>
</reference>
<dbReference type="PANTHER" id="PTHR30221:SF1">
    <property type="entry name" value="SMALL-CONDUCTANCE MECHANOSENSITIVE CHANNEL"/>
    <property type="match status" value="1"/>
</dbReference>
<dbReference type="EMBL" id="MFZM01000008">
    <property type="protein sequence ID" value="OGK24392.1"/>
    <property type="molecule type" value="Genomic_DNA"/>
</dbReference>
<dbReference type="GO" id="GO:0008381">
    <property type="term" value="F:mechanosensitive monoatomic ion channel activity"/>
    <property type="evidence" value="ECO:0007669"/>
    <property type="project" value="InterPro"/>
</dbReference>
<evidence type="ECO:0000256" key="3">
    <source>
        <dbReference type="ARBA" id="ARBA00022475"/>
    </source>
</evidence>
<evidence type="ECO:0000313" key="12">
    <source>
        <dbReference type="Proteomes" id="UP000177159"/>
    </source>
</evidence>
<dbReference type="AlphaFoldDB" id="A0A1F7H0Y2"/>
<evidence type="ECO:0000259" key="8">
    <source>
        <dbReference type="Pfam" id="PF00924"/>
    </source>
</evidence>
<dbReference type="SUPFAM" id="SSF82861">
    <property type="entry name" value="Mechanosensitive channel protein MscS (YggB), transmembrane region"/>
    <property type="match status" value="1"/>
</dbReference>
<evidence type="ECO:0000256" key="1">
    <source>
        <dbReference type="ARBA" id="ARBA00004651"/>
    </source>
</evidence>
<dbReference type="GO" id="GO:0005886">
    <property type="term" value="C:plasma membrane"/>
    <property type="evidence" value="ECO:0007669"/>
    <property type="project" value="UniProtKB-SubCell"/>
</dbReference>
<dbReference type="InterPro" id="IPR010920">
    <property type="entry name" value="LSM_dom_sf"/>
</dbReference>
<feature type="transmembrane region" description="Helical" evidence="7">
    <location>
        <begin position="87"/>
        <end position="107"/>
    </location>
</feature>
<dbReference type="Gene3D" id="1.10.287.1260">
    <property type="match status" value="1"/>
</dbReference>